<proteinExistence type="predicted"/>
<name>A0A067RCJ3_ZOONE</name>
<dbReference type="STRING" id="136037.A0A067RCJ3"/>
<evidence type="ECO:0000256" key="3">
    <source>
        <dbReference type="ARBA" id="ARBA00022723"/>
    </source>
</evidence>
<evidence type="ECO:0000259" key="7">
    <source>
        <dbReference type="PROSITE" id="PS50970"/>
    </source>
</evidence>
<evidence type="ECO:0000313" key="8">
    <source>
        <dbReference type="EMBL" id="KDR20626.1"/>
    </source>
</evidence>
<accession>A0A067RCJ3</accession>
<comment type="cofactor">
    <cofactor evidence="6">
        <name>Zn(2+)</name>
        <dbReference type="ChEBI" id="CHEBI:29105"/>
    </cofactor>
</comment>
<keyword evidence="3 6" id="KW-0479">Metal-binding</keyword>
<gene>
    <name evidence="8" type="ORF">L798_04392</name>
</gene>
<dbReference type="UniPathway" id="UPA00051">
    <property type="reaction ID" value="UER00083"/>
</dbReference>
<feature type="domain" description="Hcy-binding" evidence="7">
    <location>
        <begin position="1"/>
        <end position="313"/>
    </location>
</feature>
<dbReference type="Pfam" id="PF02574">
    <property type="entry name" value="S-methyl_trans"/>
    <property type="match status" value="1"/>
</dbReference>
<dbReference type="Gene3D" id="3.20.20.330">
    <property type="entry name" value="Homocysteine-binding-like domain"/>
    <property type="match status" value="1"/>
</dbReference>
<dbReference type="GO" id="GO:0032259">
    <property type="term" value="P:methylation"/>
    <property type="evidence" value="ECO:0007669"/>
    <property type="project" value="UniProtKB-KW"/>
</dbReference>
<dbReference type="EMBL" id="KK852595">
    <property type="protein sequence ID" value="KDR20626.1"/>
    <property type="molecule type" value="Genomic_DNA"/>
</dbReference>
<dbReference type="InterPro" id="IPR017226">
    <property type="entry name" value="BHMT-like"/>
</dbReference>
<dbReference type="OMA" id="TECYEAQ"/>
<evidence type="ECO:0000256" key="1">
    <source>
        <dbReference type="ARBA" id="ARBA00022603"/>
    </source>
</evidence>
<evidence type="ECO:0000256" key="5">
    <source>
        <dbReference type="ARBA" id="ARBA00034478"/>
    </source>
</evidence>
<dbReference type="InParanoid" id="A0A067RCJ3"/>
<evidence type="ECO:0000313" key="9">
    <source>
        <dbReference type="Proteomes" id="UP000027135"/>
    </source>
</evidence>
<feature type="binding site" evidence="6">
    <location>
        <position position="298"/>
    </location>
    <ligand>
        <name>Zn(2+)</name>
        <dbReference type="ChEBI" id="CHEBI:29105"/>
    </ligand>
</feature>
<keyword evidence="4 6" id="KW-0862">Zinc</keyword>
<feature type="binding site" evidence="6">
    <location>
        <position position="299"/>
    </location>
    <ligand>
        <name>Zn(2+)</name>
        <dbReference type="ChEBI" id="CHEBI:29105"/>
    </ligand>
</feature>
<evidence type="ECO:0000256" key="4">
    <source>
        <dbReference type="ARBA" id="ARBA00022833"/>
    </source>
</evidence>
<dbReference type="GO" id="GO:0033528">
    <property type="term" value="P:S-methylmethionine cycle"/>
    <property type="evidence" value="ECO:0007669"/>
    <property type="project" value="TreeGrafter"/>
</dbReference>
<dbReference type="InterPro" id="IPR051486">
    <property type="entry name" value="Hcy_S-methyltransferase"/>
</dbReference>
<dbReference type="AlphaFoldDB" id="A0A067RCJ3"/>
<reference evidence="8 9" key="1">
    <citation type="journal article" date="2014" name="Nat. Commun.">
        <title>Molecular traces of alternative social organization in a termite genome.</title>
        <authorList>
            <person name="Terrapon N."/>
            <person name="Li C."/>
            <person name="Robertson H.M."/>
            <person name="Ji L."/>
            <person name="Meng X."/>
            <person name="Booth W."/>
            <person name="Chen Z."/>
            <person name="Childers C.P."/>
            <person name="Glastad K.M."/>
            <person name="Gokhale K."/>
            <person name="Gowin J."/>
            <person name="Gronenberg W."/>
            <person name="Hermansen R.A."/>
            <person name="Hu H."/>
            <person name="Hunt B.G."/>
            <person name="Huylmans A.K."/>
            <person name="Khalil S.M."/>
            <person name="Mitchell R.D."/>
            <person name="Munoz-Torres M.C."/>
            <person name="Mustard J.A."/>
            <person name="Pan H."/>
            <person name="Reese J.T."/>
            <person name="Scharf M.E."/>
            <person name="Sun F."/>
            <person name="Vogel H."/>
            <person name="Xiao J."/>
            <person name="Yang W."/>
            <person name="Yang Z."/>
            <person name="Yang Z."/>
            <person name="Zhou J."/>
            <person name="Zhu J."/>
            <person name="Brent C.S."/>
            <person name="Elsik C.G."/>
            <person name="Goodisman M.A."/>
            <person name="Liberles D.A."/>
            <person name="Roe R.M."/>
            <person name="Vargo E.L."/>
            <person name="Vilcinskas A."/>
            <person name="Wang J."/>
            <person name="Bornberg-Bauer E."/>
            <person name="Korb J."/>
            <person name="Zhang G."/>
            <person name="Liebig J."/>
        </authorList>
    </citation>
    <scope>NUCLEOTIDE SEQUENCE [LARGE SCALE GENOMIC DNA]</scope>
    <source>
        <tissue evidence="8">Whole organism</tissue>
    </source>
</reference>
<dbReference type="InterPro" id="IPR036589">
    <property type="entry name" value="HCY_dom_sf"/>
</dbReference>
<comment type="pathway">
    <text evidence="5">Amino-acid biosynthesis; L-methionine biosynthesis via de novo pathway.</text>
</comment>
<sequence>MCAVEKEIFVVDGGFATQLCTHVNDPIDGTPLWSAGFLCTNPNAVIETHLDFLRAGVDVLMTNTYQASIGGFMKYLGLSKDASYQLIKTAVNLAKLACSLYATEAGSSADAHKVLIAGAIGPYGSALHDCSEYTGSYVAHVSPKEMADWHRPRIQALVEAGVDILAFETIPAQLEGEVLVQLLKEFPEQKAWLSFSCKDEFHTCHGEKFQHVARRCWEINPSQLVAVGVNCLSPIYVSPLIRGINTDRPDNPIPLVVCPNSGETYDLQRGWINRDKCCPVENYVQEWLNLGVTYVGGCCRTYAADIVKIKEEVDKWKSERKSIKLNGHDWLN</sequence>
<dbReference type="OrthoDB" id="261426at2759"/>
<protein>
    <submittedName>
        <fullName evidence="8">Homocysteine S-methyltransferase 2</fullName>
    </submittedName>
</protein>
<evidence type="ECO:0000256" key="6">
    <source>
        <dbReference type="PROSITE-ProRule" id="PRU00333"/>
    </source>
</evidence>
<dbReference type="eggNOG" id="KOG1579">
    <property type="taxonomic scope" value="Eukaryota"/>
</dbReference>
<dbReference type="PIRSF" id="PIRSF037505">
    <property type="entry name" value="Betaine_HMT"/>
    <property type="match status" value="1"/>
</dbReference>
<dbReference type="NCBIfam" id="NF007020">
    <property type="entry name" value="PRK09485.1"/>
    <property type="match status" value="1"/>
</dbReference>
<keyword evidence="9" id="KW-1185">Reference proteome</keyword>
<keyword evidence="2 6" id="KW-0808">Transferase</keyword>
<evidence type="ECO:0000256" key="2">
    <source>
        <dbReference type="ARBA" id="ARBA00022679"/>
    </source>
</evidence>
<dbReference type="FunCoup" id="A0A067RCJ3">
    <property type="interactions" value="72"/>
</dbReference>
<organism evidence="8 9">
    <name type="scientific">Zootermopsis nevadensis</name>
    <name type="common">Dampwood termite</name>
    <dbReference type="NCBI Taxonomy" id="136037"/>
    <lineage>
        <taxon>Eukaryota</taxon>
        <taxon>Metazoa</taxon>
        <taxon>Ecdysozoa</taxon>
        <taxon>Arthropoda</taxon>
        <taxon>Hexapoda</taxon>
        <taxon>Insecta</taxon>
        <taxon>Pterygota</taxon>
        <taxon>Neoptera</taxon>
        <taxon>Polyneoptera</taxon>
        <taxon>Dictyoptera</taxon>
        <taxon>Blattodea</taxon>
        <taxon>Blattoidea</taxon>
        <taxon>Termitoidae</taxon>
        <taxon>Termopsidae</taxon>
        <taxon>Zootermopsis</taxon>
    </lineage>
</organism>
<dbReference type="FunFam" id="3.20.20.330:FF:000002">
    <property type="entry name" value="Homocysteine S-methyltransferase"/>
    <property type="match status" value="1"/>
</dbReference>
<dbReference type="InterPro" id="IPR003726">
    <property type="entry name" value="HCY_dom"/>
</dbReference>
<keyword evidence="1 6" id="KW-0489">Methyltransferase</keyword>
<dbReference type="GO" id="GO:0008898">
    <property type="term" value="F:S-adenosylmethionine-homocysteine S-methyltransferase activity"/>
    <property type="evidence" value="ECO:0007669"/>
    <property type="project" value="TreeGrafter"/>
</dbReference>
<dbReference type="GO" id="GO:0009086">
    <property type="term" value="P:methionine biosynthetic process"/>
    <property type="evidence" value="ECO:0007669"/>
    <property type="project" value="InterPro"/>
</dbReference>
<feature type="binding site" evidence="6">
    <location>
        <position position="231"/>
    </location>
    <ligand>
        <name>Zn(2+)</name>
        <dbReference type="ChEBI" id="CHEBI:29105"/>
    </ligand>
</feature>
<dbReference type="PANTHER" id="PTHR46015">
    <property type="entry name" value="ZGC:172121"/>
    <property type="match status" value="1"/>
</dbReference>
<dbReference type="PANTHER" id="PTHR46015:SF1">
    <property type="entry name" value="HOMOCYSTEINE S-METHYLTRANSFERASE-LIKE ISOFORM 1"/>
    <property type="match status" value="1"/>
</dbReference>
<dbReference type="PROSITE" id="PS50970">
    <property type="entry name" value="HCY"/>
    <property type="match status" value="1"/>
</dbReference>
<dbReference type="Proteomes" id="UP000027135">
    <property type="component" value="Unassembled WGS sequence"/>
</dbReference>
<dbReference type="SUPFAM" id="SSF82282">
    <property type="entry name" value="Homocysteine S-methyltransferase"/>
    <property type="match status" value="1"/>
</dbReference>
<dbReference type="GO" id="GO:0008270">
    <property type="term" value="F:zinc ion binding"/>
    <property type="evidence" value="ECO:0007669"/>
    <property type="project" value="InterPro"/>
</dbReference>